<name>A0A8I0MZ75_9GAMM</name>
<evidence type="ECO:0000313" key="1">
    <source>
        <dbReference type="EMBL" id="MBE0348591.1"/>
    </source>
</evidence>
<proteinExistence type="predicted"/>
<organism evidence="1 2">
    <name type="scientific">Pseudoalteromonas peptidolytica F12-50-A1</name>
    <dbReference type="NCBI Taxonomy" id="1315280"/>
    <lineage>
        <taxon>Bacteria</taxon>
        <taxon>Pseudomonadati</taxon>
        <taxon>Pseudomonadota</taxon>
        <taxon>Gammaproteobacteria</taxon>
        <taxon>Alteromonadales</taxon>
        <taxon>Pseudoalteromonadaceae</taxon>
        <taxon>Pseudoalteromonas</taxon>
    </lineage>
</organism>
<dbReference type="Proteomes" id="UP000660708">
    <property type="component" value="Unassembled WGS sequence"/>
</dbReference>
<comment type="caution">
    <text evidence="1">The sequence shown here is derived from an EMBL/GenBank/DDBJ whole genome shotgun (WGS) entry which is preliminary data.</text>
</comment>
<protein>
    <submittedName>
        <fullName evidence="1">Uncharacterized protein</fullName>
    </submittedName>
</protein>
<evidence type="ECO:0000313" key="2">
    <source>
        <dbReference type="Proteomes" id="UP000660708"/>
    </source>
</evidence>
<dbReference type="AlphaFoldDB" id="A0A8I0MZ75"/>
<dbReference type="RefSeq" id="WP_147390845.1">
    <property type="nucleotide sequence ID" value="NZ_AQHF01000034.1"/>
</dbReference>
<keyword evidence="2" id="KW-1185">Reference proteome</keyword>
<reference evidence="1 2" key="1">
    <citation type="submission" date="2015-06" db="EMBL/GenBank/DDBJ databases">
        <title>Genome sequence of Pseudoalteromonas peptidolytica.</title>
        <authorList>
            <person name="Xie B.-B."/>
            <person name="Rong J.-C."/>
            <person name="Qin Q.-L."/>
            <person name="Zhang Y.-Z."/>
        </authorList>
    </citation>
    <scope>NUCLEOTIDE SEQUENCE [LARGE SCALE GENOMIC DNA]</scope>
    <source>
        <strain evidence="1 2">F12-50-A1</strain>
    </source>
</reference>
<accession>A0A8I0MZ75</accession>
<gene>
    <name evidence="1" type="ORF">PPEP_b0376</name>
</gene>
<sequence>MNKNIARAIFTSICLLGLAYVSDAESATRKMYDSELCYTCDTGNALSFAKKYEPEITCYEHGGSVDHNDSQRCYSNPKDVLIINANTNQKWLYKLSHLNQGGWRHELTNNLQAVAQTVPRDASNLADELIKYYDAWDRAVTKVSQEYNSSSMQSTLAISTNTILQQMLSENNCENEAFTRVAKLAFDGRTKTTLQERTEKALIEEYGSLGAAFETTRMTQFGYTVGVGNVGFSGQAEYVPKRRMIDLKFHDAINGNHRVVYNLDFSKGIRMDLNKDMTKFGGVSVRSLHQNPASRNKVSNCMLETLNIYREASVKSSGTSGGGIDLPPAVGRHPGRSYGESGEEFCTWTFYDPWGEILFTMMGSCPLFPK</sequence>
<dbReference type="EMBL" id="AQHF01000034">
    <property type="protein sequence ID" value="MBE0348591.1"/>
    <property type="molecule type" value="Genomic_DNA"/>
</dbReference>